<evidence type="ECO:0000256" key="6">
    <source>
        <dbReference type="ARBA" id="ARBA00023196"/>
    </source>
</evidence>
<dbReference type="GO" id="GO:0046933">
    <property type="term" value="F:proton-transporting ATP synthase activity, rotational mechanism"/>
    <property type="evidence" value="ECO:0007669"/>
    <property type="project" value="UniProtKB-UniRule"/>
</dbReference>
<dbReference type="InterPro" id="IPR001469">
    <property type="entry name" value="ATP_synth_F1_dsu/esu"/>
</dbReference>
<keyword evidence="6 8" id="KW-0139">CF(1)</keyword>
<comment type="subcellular location">
    <subcellularLocation>
        <location evidence="8">Cell membrane</location>
        <topology evidence="8">Peripheral membrane protein</topology>
    </subcellularLocation>
    <subcellularLocation>
        <location evidence="1">Endomembrane system</location>
        <topology evidence="1">Peripheral membrane protein</topology>
    </subcellularLocation>
</comment>
<evidence type="ECO:0000256" key="8">
    <source>
        <dbReference type="HAMAP-Rule" id="MF_00530"/>
    </source>
</evidence>
<keyword evidence="3 8" id="KW-0813">Transport</keyword>
<evidence type="ECO:0000313" key="11">
    <source>
        <dbReference type="Proteomes" id="UP000287601"/>
    </source>
</evidence>
<comment type="function">
    <text evidence="8">Produces ATP from ADP in the presence of a proton gradient across the membrane.</text>
</comment>
<evidence type="ECO:0000313" key="10">
    <source>
        <dbReference type="EMBL" id="QAT43882.1"/>
    </source>
</evidence>
<comment type="subunit">
    <text evidence="8">F-type ATPases have 2 components, CF(1) - the catalytic core - and CF(0) - the membrane proton channel. CF(1) has five subunits: alpha(3), beta(3), gamma(1), delta(1), epsilon(1). CF(0) has three main subunits: a, b and c.</text>
</comment>
<dbReference type="HAMAP" id="MF_00530">
    <property type="entry name" value="ATP_synth_epsil_bac"/>
    <property type="match status" value="1"/>
</dbReference>
<dbReference type="RefSeq" id="WP_128746590.1">
    <property type="nucleotide sequence ID" value="NZ_CP035281.1"/>
</dbReference>
<dbReference type="GO" id="GO:0012505">
    <property type="term" value="C:endomembrane system"/>
    <property type="evidence" value="ECO:0007669"/>
    <property type="project" value="UniProtKB-SubCell"/>
</dbReference>
<name>A0A410PY24_9FIRM</name>
<dbReference type="GO" id="GO:0045259">
    <property type="term" value="C:proton-transporting ATP synthase complex"/>
    <property type="evidence" value="ECO:0007669"/>
    <property type="project" value="UniProtKB-KW"/>
</dbReference>
<dbReference type="KEGG" id="amij:EQM06_11965"/>
<accession>A0A410PY24</accession>
<dbReference type="InterPro" id="IPR020546">
    <property type="entry name" value="ATP_synth_F1_dsu/esu_N"/>
</dbReference>
<dbReference type="SUPFAM" id="SSF51344">
    <property type="entry name" value="Epsilon subunit of F1F0-ATP synthase N-terminal domain"/>
    <property type="match status" value="1"/>
</dbReference>
<protein>
    <recommendedName>
        <fullName evidence="8">ATP synthase epsilon chain</fullName>
    </recommendedName>
    <alternativeName>
        <fullName evidence="8">ATP synthase F1 sector epsilon subunit</fullName>
    </alternativeName>
    <alternativeName>
        <fullName evidence="8">F-ATPase epsilon subunit</fullName>
    </alternativeName>
</protein>
<evidence type="ECO:0000256" key="5">
    <source>
        <dbReference type="ARBA" id="ARBA00023136"/>
    </source>
</evidence>
<dbReference type="PANTHER" id="PTHR13822">
    <property type="entry name" value="ATP SYNTHASE DELTA/EPSILON CHAIN"/>
    <property type="match status" value="1"/>
</dbReference>
<reference evidence="10 11" key="1">
    <citation type="submission" date="2019-01" db="EMBL/GenBank/DDBJ databases">
        <title>Draft genomes of a novel of Aminipila strains.</title>
        <authorList>
            <person name="Ma S."/>
        </authorList>
    </citation>
    <scope>NUCLEOTIDE SEQUENCE [LARGE SCALE GENOMIC DNA]</scope>
    <source>
        <strain evidence="11">JN-39</strain>
    </source>
</reference>
<evidence type="ECO:0000256" key="7">
    <source>
        <dbReference type="ARBA" id="ARBA00023310"/>
    </source>
</evidence>
<keyword evidence="11" id="KW-1185">Reference proteome</keyword>
<gene>
    <name evidence="8" type="primary">atpC</name>
    <name evidence="10" type="ORF">EQM06_11965</name>
</gene>
<evidence type="ECO:0000256" key="1">
    <source>
        <dbReference type="ARBA" id="ARBA00004184"/>
    </source>
</evidence>
<keyword evidence="8" id="KW-1003">Cell membrane</keyword>
<dbReference type="Pfam" id="PF02823">
    <property type="entry name" value="ATP-synt_DE_N"/>
    <property type="match status" value="1"/>
</dbReference>
<feature type="domain" description="ATP synthase F1 complex delta/epsilon subunit N-terminal" evidence="9">
    <location>
        <begin position="6"/>
        <end position="78"/>
    </location>
</feature>
<evidence type="ECO:0000256" key="4">
    <source>
        <dbReference type="ARBA" id="ARBA00023065"/>
    </source>
</evidence>
<sequence>MAKSVQLEVITPSKLFYKDKVEMVIVRTLTGEEGFMADHTWACKLLDIGIMLIKEEGSTEFKAATIAGGYIDIKENFVIYTDAAEWDEEIDVARAKKRKETVEKWLECHDCTNAGADEIARAQVSLLKQISRMNLAENGARRKR</sequence>
<organism evidence="10 11">
    <name type="scientific">Aminipila luticellarii</name>
    <dbReference type="NCBI Taxonomy" id="2507160"/>
    <lineage>
        <taxon>Bacteria</taxon>
        <taxon>Bacillati</taxon>
        <taxon>Bacillota</taxon>
        <taxon>Clostridia</taxon>
        <taxon>Peptostreptococcales</taxon>
        <taxon>Anaerovoracaceae</taxon>
        <taxon>Aminipila</taxon>
    </lineage>
</organism>
<dbReference type="Proteomes" id="UP000287601">
    <property type="component" value="Chromosome"/>
</dbReference>
<keyword evidence="5 8" id="KW-0472">Membrane</keyword>
<evidence type="ECO:0000256" key="3">
    <source>
        <dbReference type="ARBA" id="ARBA00022448"/>
    </source>
</evidence>
<dbReference type="PANTHER" id="PTHR13822:SF10">
    <property type="entry name" value="ATP SYNTHASE EPSILON CHAIN, CHLOROPLASTIC"/>
    <property type="match status" value="1"/>
</dbReference>
<evidence type="ECO:0000256" key="2">
    <source>
        <dbReference type="ARBA" id="ARBA00005712"/>
    </source>
</evidence>
<dbReference type="AlphaFoldDB" id="A0A410PY24"/>
<dbReference type="OrthoDB" id="9804110at2"/>
<keyword evidence="8" id="KW-0375">Hydrogen ion transport</keyword>
<dbReference type="EMBL" id="CP035281">
    <property type="protein sequence ID" value="QAT43882.1"/>
    <property type="molecule type" value="Genomic_DNA"/>
</dbReference>
<dbReference type="Gene3D" id="2.60.15.10">
    <property type="entry name" value="F0F1 ATP synthase delta/epsilon subunit, N-terminal"/>
    <property type="match status" value="1"/>
</dbReference>
<proteinExistence type="inferred from homology"/>
<dbReference type="GO" id="GO:0005886">
    <property type="term" value="C:plasma membrane"/>
    <property type="evidence" value="ECO:0007669"/>
    <property type="project" value="UniProtKB-SubCell"/>
</dbReference>
<dbReference type="InterPro" id="IPR036771">
    <property type="entry name" value="ATPsynth_dsu/esu_N"/>
</dbReference>
<dbReference type="GO" id="GO:0005524">
    <property type="term" value="F:ATP binding"/>
    <property type="evidence" value="ECO:0007669"/>
    <property type="project" value="UniProtKB-UniRule"/>
</dbReference>
<keyword evidence="4 8" id="KW-0406">Ion transport</keyword>
<evidence type="ECO:0000259" key="9">
    <source>
        <dbReference type="Pfam" id="PF02823"/>
    </source>
</evidence>
<dbReference type="CDD" id="cd12152">
    <property type="entry name" value="F1-ATPase_delta"/>
    <property type="match status" value="1"/>
</dbReference>
<keyword evidence="7 8" id="KW-0066">ATP synthesis</keyword>
<comment type="similarity">
    <text evidence="2 8">Belongs to the ATPase epsilon chain family.</text>
</comment>